<evidence type="ECO:0000313" key="2">
    <source>
        <dbReference type="EMBL" id="RAS37934.1"/>
    </source>
</evidence>
<dbReference type="Proteomes" id="UP000248918">
    <property type="component" value="Unassembled WGS sequence"/>
</dbReference>
<protein>
    <submittedName>
        <fullName evidence="2">Uncharacterized protein</fullName>
    </submittedName>
</protein>
<feature type="region of interest" description="Disordered" evidence="1">
    <location>
        <begin position="1"/>
        <end position="20"/>
    </location>
</feature>
<dbReference type="EMBL" id="QLTK01000002">
    <property type="protein sequence ID" value="RAS37934.1"/>
    <property type="molecule type" value="Genomic_DNA"/>
</dbReference>
<evidence type="ECO:0000256" key="1">
    <source>
        <dbReference type="SAM" id="MobiDB-lite"/>
    </source>
</evidence>
<organism evidence="2 3">
    <name type="scientific">Paraburkholderia bryophila</name>
    <dbReference type="NCBI Taxonomy" id="420952"/>
    <lineage>
        <taxon>Bacteria</taxon>
        <taxon>Pseudomonadati</taxon>
        <taxon>Pseudomonadota</taxon>
        <taxon>Betaproteobacteria</taxon>
        <taxon>Burkholderiales</taxon>
        <taxon>Burkholderiaceae</taxon>
        <taxon>Paraburkholderia</taxon>
    </lineage>
</organism>
<feature type="compositionally biased region" description="Polar residues" evidence="1">
    <location>
        <begin position="1"/>
        <end position="12"/>
    </location>
</feature>
<accession>A0A329D111</accession>
<evidence type="ECO:0000313" key="3">
    <source>
        <dbReference type="Proteomes" id="UP000248918"/>
    </source>
</evidence>
<proteinExistence type="predicted"/>
<sequence length="80" mass="8720">MPTSRATRNRQGPLNCLGAGHAGAPREGFLSRESRVPQAKYGLAGLWDNRKIIAQRTFFRSAHKTCLTLASGFQTACPAF</sequence>
<gene>
    <name evidence="2" type="ORF">BX591_102217</name>
</gene>
<reference evidence="2 3" key="1">
    <citation type="submission" date="2018-06" db="EMBL/GenBank/DDBJ databases">
        <title>Genomic Encyclopedia of Type Strains, Phase III (KMG-III): the genomes of soil and plant-associated and newly described type strains.</title>
        <authorList>
            <person name="Whitman W."/>
        </authorList>
    </citation>
    <scope>NUCLEOTIDE SEQUENCE [LARGE SCALE GENOMIC DNA]</scope>
    <source>
        <strain evidence="2 3">LMG 23644</strain>
    </source>
</reference>
<name>A0A329D111_9BURK</name>
<comment type="caution">
    <text evidence="2">The sequence shown here is derived from an EMBL/GenBank/DDBJ whole genome shotgun (WGS) entry which is preliminary data.</text>
</comment>
<dbReference type="AlphaFoldDB" id="A0A329D111"/>